<comment type="caution">
    <text evidence="1">The sequence shown here is derived from an EMBL/GenBank/DDBJ whole genome shotgun (WGS) entry which is preliminary data.</text>
</comment>
<dbReference type="EMBL" id="BARS01050826">
    <property type="protein sequence ID" value="GAG51723.1"/>
    <property type="molecule type" value="Genomic_DNA"/>
</dbReference>
<dbReference type="InterPro" id="IPR036513">
    <property type="entry name" value="STAS_dom_sf"/>
</dbReference>
<protein>
    <submittedName>
        <fullName evidence="1">Uncharacterized protein</fullName>
    </submittedName>
</protein>
<feature type="non-terminal residue" evidence="1">
    <location>
        <position position="114"/>
    </location>
</feature>
<sequence length="114" mass="12351">MSETNESASAENVESGAAGFDVGCLIARIGHSEVRWRFRDPHAPSLEIAATLEEQLRHFLAERGKEAAGKRHVMDLQQLPALSSRQLGTMLTLSKVVQTAGGLSLTHVSEATRQ</sequence>
<accession>X0YTP9</accession>
<dbReference type="Gene3D" id="3.30.750.24">
    <property type="entry name" value="STAS domain"/>
    <property type="match status" value="1"/>
</dbReference>
<name>X0YTP9_9ZZZZ</name>
<organism evidence="1">
    <name type="scientific">marine sediment metagenome</name>
    <dbReference type="NCBI Taxonomy" id="412755"/>
    <lineage>
        <taxon>unclassified sequences</taxon>
        <taxon>metagenomes</taxon>
        <taxon>ecological metagenomes</taxon>
    </lineage>
</organism>
<evidence type="ECO:0000313" key="1">
    <source>
        <dbReference type="EMBL" id="GAG51723.1"/>
    </source>
</evidence>
<gene>
    <name evidence="1" type="ORF">S01H1_75807</name>
</gene>
<dbReference type="AlphaFoldDB" id="X0YTP9"/>
<proteinExistence type="predicted"/>
<reference evidence="1" key="1">
    <citation type="journal article" date="2014" name="Front. Microbiol.">
        <title>High frequency of phylogenetically diverse reductive dehalogenase-homologous genes in deep subseafloor sedimentary metagenomes.</title>
        <authorList>
            <person name="Kawai M."/>
            <person name="Futagami T."/>
            <person name="Toyoda A."/>
            <person name="Takaki Y."/>
            <person name="Nishi S."/>
            <person name="Hori S."/>
            <person name="Arai W."/>
            <person name="Tsubouchi T."/>
            <person name="Morono Y."/>
            <person name="Uchiyama I."/>
            <person name="Ito T."/>
            <person name="Fujiyama A."/>
            <person name="Inagaki F."/>
            <person name="Takami H."/>
        </authorList>
    </citation>
    <scope>NUCLEOTIDE SEQUENCE</scope>
    <source>
        <strain evidence="1">Expedition CK06-06</strain>
    </source>
</reference>